<dbReference type="Proteomes" id="UP000226592">
    <property type="component" value="Unassembled WGS sequence"/>
</dbReference>
<evidence type="ECO:0000313" key="3">
    <source>
        <dbReference type="Proteomes" id="UP000226592"/>
    </source>
</evidence>
<dbReference type="PANTHER" id="PTHR10491">
    <property type="entry name" value="DTDP-4-DEHYDRORHAMNOSE REDUCTASE"/>
    <property type="match status" value="1"/>
</dbReference>
<protein>
    <recommendedName>
        <fullName evidence="1">RmlD-like substrate binding domain-containing protein</fullName>
    </recommendedName>
</protein>
<dbReference type="InterPro" id="IPR036291">
    <property type="entry name" value="NAD(P)-bd_dom_sf"/>
</dbReference>
<dbReference type="InterPro" id="IPR005913">
    <property type="entry name" value="dTDP_dehydrorham_reduct"/>
</dbReference>
<gene>
    <name evidence="2" type="ORF">CL943_02260</name>
</gene>
<dbReference type="Gene3D" id="3.40.50.720">
    <property type="entry name" value="NAD(P)-binding Rossmann-like Domain"/>
    <property type="match status" value="1"/>
</dbReference>
<comment type="caution">
    <text evidence="2">The sequence shown here is derived from an EMBL/GenBank/DDBJ whole genome shotgun (WGS) entry which is preliminary data.</text>
</comment>
<accession>A0A2D6M114</accession>
<evidence type="ECO:0000259" key="1">
    <source>
        <dbReference type="Pfam" id="PF04321"/>
    </source>
</evidence>
<reference evidence="3" key="1">
    <citation type="submission" date="2017-09" db="EMBL/GenBank/DDBJ databases">
        <title>The Reconstruction of 2,631 Draft Metagenome-Assembled Genomes from the Global Oceans.</title>
        <authorList>
            <person name="Tully B.J."/>
            <person name="Graham E.D."/>
            <person name="Heidelberg J.F."/>
        </authorList>
    </citation>
    <scope>NUCLEOTIDE SEQUENCE [LARGE SCALE GENOMIC DNA]</scope>
</reference>
<name>A0A2D6M114_9ARCH</name>
<dbReference type="GO" id="GO:0006556">
    <property type="term" value="P:S-adenosylmethionine biosynthetic process"/>
    <property type="evidence" value="ECO:0007669"/>
    <property type="project" value="TreeGrafter"/>
</dbReference>
<dbReference type="GO" id="GO:0048270">
    <property type="term" value="F:methionine adenosyltransferase regulator activity"/>
    <property type="evidence" value="ECO:0007669"/>
    <property type="project" value="TreeGrafter"/>
</dbReference>
<dbReference type="SUPFAM" id="SSF51735">
    <property type="entry name" value="NAD(P)-binding Rossmann-fold domains"/>
    <property type="match status" value="1"/>
</dbReference>
<proteinExistence type="predicted"/>
<organism evidence="2 3">
    <name type="scientific">Candidatus Iainarchaeum sp</name>
    <dbReference type="NCBI Taxonomy" id="3101447"/>
    <lineage>
        <taxon>Archaea</taxon>
        <taxon>Candidatus Iainarchaeota</taxon>
        <taxon>Candidatus Iainarchaeia</taxon>
        <taxon>Candidatus Iainarchaeales</taxon>
        <taxon>Candidatus Iainarchaeaceae</taxon>
        <taxon>Candidatus Iainarchaeum</taxon>
    </lineage>
</organism>
<dbReference type="Pfam" id="PF04321">
    <property type="entry name" value="RmlD_sub_bind"/>
    <property type="match status" value="1"/>
</dbReference>
<sequence>MNTEYLILGNGFMGNKFHNFLENTIISDRKIHSARDIEEEIVRYNPRIVINCIGNTGKVNIDWCETHKPETFIGNVSVPLLILEACNKVGVKMVHLGTGCIYQGDNNGKGYSEDDKPNFEGSYYSRSKLTIEKMLKEFDVLQLRLRMPFDDFPSDKNLINKLIGYEHIINIPNSITYIPDFLEAAKTLLENNATGIYNVVNKGAITHSEILELYKEIVDSNIDYEIISLEELYKITKAERSNCILSTEKLEKECKVRDVREALEICLPKYKKELEKALLSTKQPKV</sequence>
<dbReference type="AlphaFoldDB" id="A0A2D6M114"/>
<dbReference type="EMBL" id="NZBU01000008">
    <property type="protein sequence ID" value="MAG22105.1"/>
    <property type="molecule type" value="Genomic_DNA"/>
</dbReference>
<feature type="domain" description="RmlD-like substrate binding" evidence="1">
    <location>
        <begin position="31"/>
        <end position="137"/>
    </location>
</feature>
<dbReference type="InterPro" id="IPR029903">
    <property type="entry name" value="RmlD-like-bd"/>
</dbReference>
<dbReference type="GO" id="GO:0048269">
    <property type="term" value="C:methionine adenosyltransferase complex"/>
    <property type="evidence" value="ECO:0007669"/>
    <property type="project" value="TreeGrafter"/>
</dbReference>
<dbReference type="PANTHER" id="PTHR10491:SF4">
    <property type="entry name" value="METHIONINE ADENOSYLTRANSFERASE 2 SUBUNIT BETA"/>
    <property type="match status" value="1"/>
</dbReference>
<evidence type="ECO:0000313" key="2">
    <source>
        <dbReference type="EMBL" id="MAG22105.1"/>
    </source>
</evidence>